<feature type="domain" description="Glucose/Sorbosone dehydrogenase" evidence="2">
    <location>
        <begin position="45"/>
        <end position="376"/>
    </location>
</feature>
<dbReference type="PANTHER" id="PTHR19328:SF75">
    <property type="entry name" value="ALDOSE SUGAR DEHYDROGENASE YLII"/>
    <property type="match status" value="1"/>
</dbReference>
<dbReference type="PANTHER" id="PTHR19328">
    <property type="entry name" value="HEDGEHOG-INTERACTING PROTEIN"/>
    <property type="match status" value="1"/>
</dbReference>
<protein>
    <submittedName>
        <fullName evidence="3">Soluble aldose sugar dehydrogenase YliI</fullName>
        <ecNumber evidence="3">1.1.5.-</ecNumber>
    </submittedName>
</protein>
<feature type="chain" id="PRO_5047115479" evidence="1">
    <location>
        <begin position="24"/>
        <end position="388"/>
    </location>
</feature>
<dbReference type="EC" id="1.1.5.-" evidence="3"/>
<dbReference type="Proteomes" id="UP001342418">
    <property type="component" value="Chromosome"/>
</dbReference>
<gene>
    <name evidence="3" type="primary">yliI_3</name>
    <name evidence="3" type="ORF">NTH_01165</name>
</gene>
<accession>A0ABY5MF98</accession>
<dbReference type="RefSeq" id="WP_338529123.1">
    <property type="nucleotide sequence ID" value="NZ_CP030941.1"/>
</dbReference>
<dbReference type="Pfam" id="PF07995">
    <property type="entry name" value="GSDH"/>
    <property type="match status" value="1"/>
</dbReference>
<sequence length="388" mass="41679">MTRLPFHLVAASATFLMTLPAAAVDEVFQTEGPAIHVQTVADGLVHPWAIAFLPDGGMLVTERPGNLRHVTAEGEVSAPIQGVPEVDARDQGGLLDVVLDPDFEQNRLVYLSYAEAGDGGNSTAVAHGTLSEDASALSEVEVIFRQQPKLPSTMHFGSRLVFDGEGHLFVTLGERFDERFRGQAQDLDSHLGKIVRINPDGSVPEDNPFVGREGALPEIWSYGHRNIQAAAINPETGVLWEIEHGPKGGDELNIVEPGENYGWPVVSLGVNYDGTPVGEGLRHAEGMVDPVHSWTPVIAPSGMIFYQGDAFPEWQGDLFVGGLASQALVRLELEGNEVAGEERLLESLGLRMRDVAEGPGGAIYVATDEDNGEILRIEPADETQTGAN</sequence>
<reference evidence="3 4" key="1">
    <citation type="submission" date="2018-07" db="EMBL/GenBank/DDBJ databases">
        <title>Genome sequence of Nitratireductor thuwali#1536.</title>
        <authorList>
            <person name="Michoud G."/>
            <person name="Merlino G."/>
            <person name="Sefrji F.O."/>
            <person name="Daffonchio D."/>
        </authorList>
    </citation>
    <scope>NUCLEOTIDE SEQUENCE [LARGE SCALE GENOMIC DNA]</scope>
    <source>
        <strain evidence="4">Nit1536</strain>
    </source>
</reference>
<name>A0ABY5MF98_9HYPH</name>
<evidence type="ECO:0000259" key="2">
    <source>
        <dbReference type="Pfam" id="PF07995"/>
    </source>
</evidence>
<dbReference type="Gene3D" id="2.120.10.30">
    <property type="entry name" value="TolB, C-terminal domain"/>
    <property type="match status" value="1"/>
</dbReference>
<dbReference type="EMBL" id="CP030941">
    <property type="protein sequence ID" value="UUP16718.1"/>
    <property type="molecule type" value="Genomic_DNA"/>
</dbReference>
<dbReference type="InterPro" id="IPR011041">
    <property type="entry name" value="Quinoprot_gluc/sorb_DH_b-prop"/>
</dbReference>
<evidence type="ECO:0000313" key="3">
    <source>
        <dbReference type="EMBL" id="UUP16718.1"/>
    </source>
</evidence>
<keyword evidence="4" id="KW-1185">Reference proteome</keyword>
<feature type="signal peptide" evidence="1">
    <location>
        <begin position="1"/>
        <end position="23"/>
    </location>
</feature>
<keyword evidence="1" id="KW-0732">Signal</keyword>
<dbReference type="InterPro" id="IPR011042">
    <property type="entry name" value="6-blade_b-propeller_TolB-like"/>
</dbReference>
<dbReference type="SUPFAM" id="SSF50952">
    <property type="entry name" value="Soluble quinoprotein glucose dehydrogenase"/>
    <property type="match status" value="1"/>
</dbReference>
<dbReference type="GO" id="GO:0016491">
    <property type="term" value="F:oxidoreductase activity"/>
    <property type="evidence" value="ECO:0007669"/>
    <property type="project" value="UniProtKB-KW"/>
</dbReference>
<evidence type="ECO:0000256" key="1">
    <source>
        <dbReference type="SAM" id="SignalP"/>
    </source>
</evidence>
<keyword evidence="3" id="KW-0560">Oxidoreductase</keyword>
<proteinExistence type="predicted"/>
<evidence type="ECO:0000313" key="4">
    <source>
        <dbReference type="Proteomes" id="UP001342418"/>
    </source>
</evidence>
<organism evidence="3 4">
    <name type="scientific">Nitratireductor thuwali</name>
    <dbReference type="NCBI Taxonomy" id="2267699"/>
    <lineage>
        <taxon>Bacteria</taxon>
        <taxon>Pseudomonadati</taxon>
        <taxon>Pseudomonadota</taxon>
        <taxon>Alphaproteobacteria</taxon>
        <taxon>Hyphomicrobiales</taxon>
        <taxon>Phyllobacteriaceae</taxon>
        <taxon>Nitratireductor</taxon>
    </lineage>
</organism>
<dbReference type="InterPro" id="IPR012938">
    <property type="entry name" value="Glc/Sorbosone_DH"/>
</dbReference>